<sequence>MFDENDKLPPFGGYDDSFMNYTSNSFMHDSLPPFSFDSGSMFDRIFPLSPIERFNNTSLRKMSSGDIGGTPSVVRNIPIKIEGTDSIVRPRWETDEKGFPAQSMSRSVRQTSAPPPSLSCYRGPKR</sequence>
<feature type="region of interest" description="Disordered" evidence="1">
    <location>
        <begin position="88"/>
        <end position="126"/>
    </location>
</feature>
<organism evidence="2 3">
    <name type="scientific">Toxocara canis</name>
    <name type="common">Canine roundworm</name>
    <dbReference type="NCBI Taxonomy" id="6265"/>
    <lineage>
        <taxon>Eukaryota</taxon>
        <taxon>Metazoa</taxon>
        <taxon>Ecdysozoa</taxon>
        <taxon>Nematoda</taxon>
        <taxon>Chromadorea</taxon>
        <taxon>Rhabditida</taxon>
        <taxon>Spirurina</taxon>
        <taxon>Ascaridomorpha</taxon>
        <taxon>Ascaridoidea</taxon>
        <taxon>Toxocaridae</taxon>
        <taxon>Toxocara</taxon>
    </lineage>
</organism>
<dbReference type="STRING" id="6265.A0A0B2UYU8"/>
<evidence type="ECO:0000256" key="1">
    <source>
        <dbReference type="SAM" id="MobiDB-lite"/>
    </source>
</evidence>
<evidence type="ECO:0000313" key="3">
    <source>
        <dbReference type="Proteomes" id="UP000031036"/>
    </source>
</evidence>
<proteinExistence type="predicted"/>
<gene>
    <name evidence="2" type="ORF">Tcan_05234</name>
</gene>
<reference evidence="2 3" key="1">
    <citation type="submission" date="2014-11" db="EMBL/GenBank/DDBJ databases">
        <title>Genetic blueprint of the zoonotic pathogen Toxocara canis.</title>
        <authorList>
            <person name="Zhu X.-Q."/>
            <person name="Korhonen P.K."/>
            <person name="Cai H."/>
            <person name="Young N.D."/>
            <person name="Nejsum P."/>
            <person name="von Samson-Himmelstjerna G."/>
            <person name="Boag P.R."/>
            <person name="Tan P."/>
            <person name="Li Q."/>
            <person name="Min J."/>
            <person name="Yang Y."/>
            <person name="Wang X."/>
            <person name="Fang X."/>
            <person name="Hall R.S."/>
            <person name="Hofmann A."/>
            <person name="Sternberg P.W."/>
            <person name="Jex A.R."/>
            <person name="Gasser R.B."/>
        </authorList>
    </citation>
    <scope>NUCLEOTIDE SEQUENCE [LARGE SCALE GENOMIC DNA]</scope>
    <source>
        <strain evidence="2">PN_DK_2014</strain>
    </source>
</reference>
<feature type="compositionally biased region" description="Basic and acidic residues" evidence="1">
    <location>
        <begin position="88"/>
        <end position="98"/>
    </location>
</feature>
<comment type="caution">
    <text evidence="2">The sequence shown here is derived from an EMBL/GenBank/DDBJ whole genome shotgun (WGS) entry which is preliminary data.</text>
</comment>
<feature type="compositionally biased region" description="Polar residues" evidence="1">
    <location>
        <begin position="102"/>
        <end position="112"/>
    </location>
</feature>
<evidence type="ECO:0000313" key="2">
    <source>
        <dbReference type="EMBL" id="KHN76216.1"/>
    </source>
</evidence>
<name>A0A0B2UYU8_TOXCA</name>
<dbReference type="EMBL" id="JPKZ01002561">
    <property type="protein sequence ID" value="KHN76216.1"/>
    <property type="molecule type" value="Genomic_DNA"/>
</dbReference>
<protein>
    <submittedName>
        <fullName evidence="2">Uncharacterized protein</fullName>
    </submittedName>
</protein>
<dbReference type="AlphaFoldDB" id="A0A0B2UYU8"/>
<accession>A0A0B2UYU8</accession>
<keyword evidence="3" id="KW-1185">Reference proteome</keyword>
<dbReference type="Proteomes" id="UP000031036">
    <property type="component" value="Unassembled WGS sequence"/>
</dbReference>
<dbReference type="OrthoDB" id="5872993at2759"/>